<comment type="caution">
    <text evidence="1">The sequence shown here is derived from an EMBL/GenBank/DDBJ whole genome shotgun (WGS) entry which is preliminary data.</text>
</comment>
<sequence>MKKSLQFGTGQGSGRRLSQGISFLASYIVM</sequence>
<evidence type="ECO:0000313" key="2">
    <source>
        <dbReference type="Proteomes" id="UP001225072"/>
    </source>
</evidence>
<gene>
    <name evidence="1" type="ORF">QE404_000599</name>
</gene>
<organism evidence="1 2">
    <name type="scientific">Chryseobacterium camelliae</name>
    <dbReference type="NCBI Taxonomy" id="1265445"/>
    <lineage>
        <taxon>Bacteria</taxon>
        <taxon>Pseudomonadati</taxon>
        <taxon>Bacteroidota</taxon>
        <taxon>Flavobacteriia</taxon>
        <taxon>Flavobacteriales</taxon>
        <taxon>Weeksellaceae</taxon>
        <taxon>Chryseobacterium group</taxon>
        <taxon>Chryseobacterium</taxon>
    </lineage>
</organism>
<accession>A0ABU0TEF6</accession>
<protein>
    <submittedName>
        <fullName evidence="1">Uncharacterized protein</fullName>
    </submittedName>
</protein>
<evidence type="ECO:0000313" key="1">
    <source>
        <dbReference type="EMBL" id="MDQ1095452.1"/>
    </source>
</evidence>
<proteinExistence type="predicted"/>
<dbReference type="EMBL" id="JAUTAL010000001">
    <property type="protein sequence ID" value="MDQ1095452.1"/>
    <property type="molecule type" value="Genomic_DNA"/>
</dbReference>
<name>A0ABU0TEF6_9FLAO</name>
<keyword evidence="2" id="KW-1185">Reference proteome</keyword>
<dbReference type="Proteomes" id="UP001225072">
    <property type="component" value="Unassembled WGS sequence"/>
</dbReference>
<reference evidence="1 2" key="1">
    <citation type="submission" date="2023-07" db="EMBL/GenBank/DDBJ databases">
        <title>Functional and genomic diversity of the sorghum phyllosphere microbiome.</title>
        <authorList>
            <person name="Shade A."/>
        </authorList>
    </citation>
    <scope>NUCLEOTIDE SEQUENCE [LARGE SCALE GENOMIC DNA]</scope>
    <source>
        <strain evidence="1 2">SORGH_AS_1064</strain>
    </source>
</reference>